<accession>A0ABD1FY83</accession>
<dbReference type="Proteomes" id="UP001567538">
    <property type="component" value="Unassembled WGS sequence"/>
</dbReference>
<reference evidence="2 3" key="1">
    <citation type="submission" date="2024-06" db="EMBL/GenBank/DDBJ databases">
        <title>A chromosome level genome sequence of Diviner's sage (Salvia divinorum).</title>
        <authorList>
            <person name="Ford S.A."/>
            <person name="Ro D.-K."/>
            <person name="Ness R.W."/>
            <person name="Phillips M.A."/>
        </authorList>
    </citation>
    <scope>NUCLEOTIDE SEQUENCE [LARGE SCALE GENOMIC DNA]</scope>
    <source>
        <strain evidence="2">SAF-2024a</strain>
        <tissue evidence="2">Leaf</tissue>
    </source>
</reference>
<feature type="region of interest" description="Disordered" evidence="1">
    <location>
        <begin position="1"/>
        <end position="28"/>
    </location>
</feature>
<name>A0ABD1FY83_SALDI</name>
<comment type="caution">
    <text evidence="2">The sequence shown here is derived from an EMBL/GenBank/DDBJ whole genome shotgun (WGS) entry which is preliminary data.</text>
</comment>
<dbReference type="EMBL" id="JBEAFC010000011">
    <property type="protein sequence ID" value="KAL1536781.1"/>
    <property type="molecule type" value="Genomic_DNA"/>
</dbReference>
<gene>
    <name evidence="2" type="ORF">AAHA92_29373</name>
</gene>
<protein>
    <submittedName>
        <fullName evidence="2">Kinesin-like protein KIN-14R</fullName>
    </submittedName>
</protein>
<proteinExistence type="predicted"/>
<evidence type="ECO:0000313" key="3">
    <source>
        <dbReference type="Proteomes" id="UP001567538"/>
    </source>
</evidence>
<evidence type="ECO:0000256" key="1">
    <source>
        <dbReference type="SAM" id="MobiDB-lite"/>
    </source>
</evidence>
<sequence>MEQNDDFKSFNDNPEIRISSTGFDLGEAQNFTQETGASGMEEDEKEESVADLMVWDSCARLIPNGFTVSCSTDEIMLFINAGSMTSRESDSGVEFTADNFYQGGDAFQTEDFISEGGDCSFVYQSA</sequence>
<dbReference type="AlphaFoldDB" id="A0ABD1FY83"/>
<keyword evidence="3" id="KW-1185">Reference proteome</keyword>
<evidence type="ECO:0000313" key="2">
    <source>
        <dbReference type="EMBL" id="KAL1536781.1"/>
    </source>
</evidence>
<organism evidence="2 3">
    <name type="scientific">Salvia divinorum</name>
    <name type="common">Maria pastora</name>
    <name type="synonym">Diviner's sage</name>
    <dbReference type="NCBI Taxonomy" id="28513"/>
    <lineage>
        <taxon>Eukaryota</taxon>
        <taxon>Viridiplantae</taxon>
        <taxon>Streptophyta</taxon>
        <taxon>Embryophyta</taxon>
        <taxon>Tracheophyta</taxon>
        <taxon>Spermatophyta</taxon>
        <taxon>Magnoliopsida</taxon>
        <taxon>eudicotyledons</taxon>
        <taxon>Gunneridae</taxon>
        <taxon>Pentapetalae</taxon>
        <taxon>asterids</taxon>
        <taxon>lamiids</taxon>
        <taxon>Lamiales</taxon>
        <taxon>Lamiaceae</taxon>
        <taxon>Nepetoideae</taxon>
        <taxon>Mentheae</taxon>
        <taxon>Salviinae</taxon>
        <taxon>Salvia</taxon>
        <taxon>Salvia subgen. Calosphace</taxon>
    </lineage>
</organism>